<evidence type="ECO:0000256" key="2">
    <source>
        <dbReference type="ARBA" id="ARBA00010792"/>
    </source>
</evidence>
<dbReference type="AlphaFoldDB" id="F8FBN7"/>
<evidence type="ECO:0000256" key="3">
    <source>
        <dbReference type="ARBA" id="ARBA00022475"/>
    </source>
</evidence>
<accession>F8FBN7</accession>
<evidence type="ECO:0000259" key="8">
    <source>
        <dbReference type="Pfam" id="PF09335"/>
    </source>
</evidence>
<comment type="similarity">
    <text evidence="2">Belongs to the DedA family.</text>
</comment>
<evidence type="ECO:0000256" key="1">
    <source>
        <dbReference type="ARBA" id="ARBA00004651"/>
    </source>
</evidence>
<dbReference type="InterPro" id="IPR051311">
    <property type="entry name" value="DedA_domain"/>
</dbReference>
<name>F8FBN7_PAEMK</name>
<dbReference type="Proteomes" id="UP000006620">
    <property type="component" value="Chromosome"/>
</dbReference>
<dbReference type="PATRIC" id="fig|1036673.3.peg.4190"/>
<feature type="transmembrane region" description="Helical" evidence="7">
    <location>
        <begin position="178"/>
        <end position="196"/>
    </location>
</feature>
<dbReference type="PANTHER" id="PTHR42709">
    <property type="entry name" value="ALKALINE PHOSPHATASE LIKE PROTEIN"/>
    <property type="match status" value="1"/>
</dbReference>
<reference evidence="10" key="1">
    <citation type="submission" date="2011-06" db="EMBL/GenBank/DDBJ databases">
        <title>Complete genome sequence of Paenibacillus mucilaginosus KNP414.</title>
        <authorList>
            <person name="Wang J."/>
            <person name="Hu S."/>
            <person name="Hu X."/>
            <person name="Zhang B."/>
            <person name="Dong D."/>
            <person name="Zhang S."/>
            <person name="Zhao K."/>
            <person name="Wu D."/>
        </authorList>
    </citation>
    <scope>NUCLEOTIDE SEQUENCE [LARGE SCALE GENOMIC DNA]</scope>
    <source>
        <strain evidence="10">KNP414</strain>
    </source>
</reference>
<evidence type="ECO:0000256" key="4">
    <source>
        <dbReference type="ARBA" id="ARBA00022692"/>
    </source>
</evidence>
<evidence type="ECO:0000256" key="7">
    <source>
        <dbReference type="SAM" id="Phobius"/>
    </source>
</evidence>
<proteinExistence type="inferred from homology"/>
<evidence type="ECO:0000256" key="6">
    <source>
        <dbReference type="ARBA" id="ARBA00023136"/>
    </source>
</evidence>
<organism evidence="9 10">
    <name type="scientific">Paenibacillus mucilaginosus (strain KNP414)</name>
    <dbReference type="NCBI Taxonomy" id="1036673"/>
    <lineage>
        <taxon>Bacteria</taxon>
        <taxon>Bacillati</taxon>
        <taxon>Bacillota</taxon>
        <taxon>Bacilli</taxon>
        <taxon>Bacillales</taxon>
        <taxon>Paenibacillaceae</taxon>
        <taxon>Paenibacillus</taxon>
    </lineage>
</organism>
<keyword evidence="5 7" id="KW-1133">Transmembrane helix</keyword>
<evidence type="ECO:0000256" key="5">
    <source>
        <dbReference type="ARBA" id="ARBA00022989"/>
    </source>
</evidence>
<dbReference type="EMBL" id="CP002869">
    <property type="protein sequence ID" value="AEI43088.1"/>
    <property type="molecule type" value="Genomic_DNA"/>
</dbReference>
<dbReference type="GO" id="GO:0005886">
    <property type="term" value="C:plasma membrane"/>
    <property type="evidence" value="ECO:0007669"/>
    <property type="project" value="UniProtKB-SubCell"/>
</dbReference>
<dbReference type="PANTHER" id="PTHR42709:SF6">
    <property type="entry name" value="UNDECAPRENYL PHOSPHATE TRANSPORTER A"/>
    <property type="match status" value="1"/>
</dbReference>
<feature type="transmembrane region" description="Helical" evidence="7">
    <location>
        <begin position="50"/>
        <end position="71"/>
    </location>
</feature>
<sequence>MKQWITEFMSDFGYLGVFALIALESVFPPIPSELILTLSGFMTTTAGLSIWGVILSATAGSLAGALCLYAAGRRMSPARMESFVTRYGRLLRLKREDIRRAQSWFEAYGAWAVGIGRLVPLLRSLISIPAGSTSMKLSSFVLFTVLGSLIWNSVLVYAGAAVGASWENIAGVLDTYSHVVYAGIAVGVIFFLWRLARRRSREEAGE</sequence>
<protein>
    <submittedName>
        <fullName evidence="9">SNARE associated Golgi protein</fullName>
    </submittedName>
</protein>
<evidence type="ECO:0000313" key="9">
    <source>
        <dbReference type="EMBL" id="AEI43088.1"/>
    </source>
</evidence>
<comment type="subcellular location">
    <subcellularLocation>
        <location evidence="1">Cell membrane</location>
        <topology evidence="1">Multi-pass membrane protein</topology>
    </subcellularLocation>
</comment>
<feature type="domain" description="VTT" evidence="8">
    <location>
        <begin position="30"/>
        <end position="160"/>
    </location>
</feature>
<feature type="transmembrane region" description="Helical" evidence="7">
    <location>
        <begin position="12"/>
        <end position="30"/>
    </location>
</feature>
<feature type="transmembrane region" description="Helical" evidence="7">
    <location>
        <begin position="140"/>
        <end position="166"/>
    </location>
</feature>
<keyword evidence="4 7" id="KW-0812">Transmembrane</keyword>
<dbReference type="InterPro" id="IPR032816">
    <property type="entry name" value="VTT_dom"/>
</dbReference>
<dbReference type="Pfam" id="PF09335">
    <property type="entry name" value="VTT_dom"/>
    <property type="match status" value="1"/>
</dbReference>
<keyword evidence="3" id="KW-1003">Cell membrane</keyword>
<evidence type="ECO:0000313" key="10">
    <source>
        <dbReference type="Proteomes" id="UP000006620"/>
    </source>
</evidence>
<keyword evidence="6 7" id="KW-0472">Membrane</keyword>
<dbReference type="KEGG" id="pms:KNP414_04558"/>
<gene>
    <name evidence="9" type="ordered locus">KNP414_04558</name>
</gene>
<dbReference type="RefSeq" id="WP_013918241.1">
    <property type="nucleotide sequence ID" value="NC_015690.1"/>
</dbReference>
<reference evidence="9 10" key="2">
    <citation type="journal article" date="2013" name="Genome Announc.">
        <title>Genome Sequence of Growth-Improving Paenibacillus mucilaginosus Strain KNP414.</title>
        <authorList>
            <person name="Lu J.J."/>
            <person name="Wang J.F."/>
            <person name="Hu X.F."/>
        </authorList>
    </citation>
    <scope>NUCLEOTIDE SEQUENCE [LARGE SCALE GENOMIC DNA]</scope>
    <source>
        <strain evidence="9 10">KNP414</strain>
    </source>
</reference>
<dbReference type="HOGENOM" id="CLU_044208_1_1_9"/>